<comment type="catalytic activity">
    <reaction evidence="5">
        <text>[phosphatase 2A protein]-C-terminal L-leucine methyl ester + H2O = [phosphatase 2A protein]-C-terminal L-leucine + methanol + H(+)</text>
        <dbReference type="Rhea" id="RHEA:48548"/>
        <dbReference type="Rhea" id="RHEA-COMP:12134"/>
        <dbReference type="Rhea" id="RHEA-COMP:12135"/>
        <dbReference type="ChEBI" id="CHEBI:15377"/>
        <dbReference type="ChEBI" id="CHEBI:15378"/>
        <dbReference type="ChEBI" id="CHEBI:17790"/>
        <dbReference type="ChEBI" id="CHEBI:90516"/>
        <dbReference type="ChEBI" id="CHEBI:90517"/>
        <dbReference type="EC" id="3.1.1.89"/>
    </reaction>
</comment>
<evidence type="ECO:0000256" key="5">
    <source>
        <dbReference type="ARBA" id="ARBA00049203"/>
    </source>
</evidence>
<dbReference type="EMBL" id="BQFW01000014">
    <property type="protein sequence ID" value="GJJ77757.1"/>
    <property type="molecule type" value="Genomic_DNA"/>
</dbReference>
<accession>A0A9P3HJF4</accession>
<sequence>MSGDLLRKIYKSRPPPPPAHWEDDIDPSEALDTFTSSTSFQDPAPSVHPSKLTERSAHFSVSSRYAPLDWSGYFNEKKSIIVPGEEPTEADITFSVFESLGKPGSPLFVLHHGAGCCAQSFALTAKEIKKIVGDEAGVMAYDVRGHGETRSGDEHNMSLDRLARDLKNVLTVLYGHQLPEIILVGHSMGGAVVAEAASRGMISNVVGVAVLDIVEGVAIETLSNMNGWLERRPNVFRSVDKVVQWGVKSGTVRNVESARVSFPPLVIESARSTPETPSYIWRTDLAATEQYWKGWFTGLTEKFLSSKAGKLLVLAGTDRLDTDMMIAQMQGKFQMLVFANSGHNVQEDDPERMARELVAFWKRNERLVLPPSFAFPLTLPRS</sequence>
<evidence type="ECO:0000256" key="3">
    <source>
        <dbReference type="ARBA" id="ARBA00022487"/>
    </source>
</evidence>
<dbReference type="PANTHER" id="PTHR14189:SF0">
    <property type="entry name" value="PROTEIN PHOSPHATASE METHYLESTERASE 1"/>
    <property type="match status" value="1"/>
</dbReference>
<dbReference type="InterPro" id="IPR016812">
    <property type="entry name" value="PPase_methylesterase_euk"/>
</dbReference>
<evidence type="ECO:0000256" key="8">
    <source>
        <dbReference type="SAM" id="MobiDB-lite"/>
    </source>
</evidence>
<dbReference type="InterPro" id="IPR029058">
    <property type="entry name" value="AB_hydrolase_fold"/>
</dbReference>
<evidence type="ECO:0000313" key="10">
    <source>
        <dbReference type="EMBL" id="GJJ77757.1"/>
    </source>
</evidence>
<feature type="active site" evidence="7">
    <location>
        <position position="343"/>
    </location>
</feature>
<evidence type="ECO:0000256" key="6">
    <source>
        <dbReference type="PIRNR" id="PIRNR022950"/>
    </source>
</evidence>
<keyword evidence="4 6" id="KW-0378">Hydrolase</keyword>
<evidence type="ECO:0000256" key="1">
    <source>
        <dbReference type="ARBA" id="ARBA00008645"/>
    </source>
</evidence>
<feature type="active site" evidence="7">
    <location>
        <position position="187"/>
    </location>
</feature>
<dbReference type="SUPFAM" id="SSF53474">
    <property type="entry name" value="alpha/beta-Hydrolases"/>
    <property type="match status" value="1"/>
</dbReference>
<dbReference type="InterPro" id="IPR000073">
    <property type="entry name" value="AB_hydrolase_1"/>
</dbReference>
<dbReference type="AlphaFoldDB" id="A0A9P3HJF4"/>
<evidence type="ECO:0000256" key="2">
    <source>
        <dbReference type="ARBA" id="ARBA00020672"/>
    </source>
</evidence>
<reference evidence="10" key="1">
    <citation type="submission" date="2021-11" db="EMBL/GenBank/DDBJ databases">
        <authorList>
            <person name="Herlambang A."/>
            <person name="Guo Y."/>
            <person name="Takashima Y."/>
            <person name="Nishizawa T."/>
        </authorList>
    </citation>
    <scope>NUCLEOTIDE SEQUENCE</scope>
    <source>
        <strain evidence="10">E1425</strain>
    </source>
</reference>
<comment type="function">
    <text evidence="6">Demethylates proteins that have been reversibly carboxymethylated.</text>
</comment>
<dbReference type="Pfam" id="PF12697">
    <property type="entry name" value="Abhydrolase_6"/>
    <property type="match status" value="1"/>
</dbReference>
<gene>
    <name evidence="10" type="ORF">EMPS_10116</name>
</gene>
<evidence type="ECO:0000313" key="11">
    <source>
        <dbReference type="Proteomes" id="UP000827284"/>
    </source>
</evidence>
<dbReference type="Proteomes" id="UP000827284">
    <property type="component" value="Unassembled WGS sequence"/>
</dbReference>
<feature type="region of interest" description="Disordered" evidence="8">
    <location>
        <begin position="1"/>
        <end position="52"/>
    </location>
</feature>
<dbReference type="Gene3D" id="3.40.50.1820">
    <property type="entry name" value="alpha/beta hydrolase"/>
    <property type="match status" value="1"/>
</dbReference>
<dbReference type="GO" id="GO:0051723">
    <property type="term" value="F:protein methylesterase activity"/>
    <property type="evidence" value="ECO:0007669"/>
    <property type="project" value="UniProtKB-EC"/>
</dbReference>
<evidence type="ECO:0000256" key="4">
    <source>
        <dbReference type="ARBA" id="ARBA00022801"/>
    </source>
</evidence>
<dbReference type="PANTHER" id="PTHR14189">
    <property type="entry name" value="PROTEIN PHOSPHATASE METHYLESTERASE-1 RELATED"/>
    <property type="match status" value="1"/>
</dbReference>
<comment type="similarity">
    <text evidence="1 6">Belongs to the AB hydrolase superfamily.</text>
</comment>
<name>A0A9P3HJF4_9FUNG</name>
<dbReference type="OrthoDB" id="194865at2759"/>
<feature type="active site" evidence="7">
    <location>
        <position position="212"/>
    </location>
</feature>
<comment type="caution">
    <text evidence="10">The sequence shown here is derived from an EMBL/GenBank/DDBJ whole genome shotgun (WGS) entry which is preliminary data.</text>
</comment>
<feature type="domain" description="AB hydrolase-1" evidence="9">
    <location>
        <begin position="108"/>
        <end position="355"/>
    </location>
</feature>
<evidence type="ECO:0000259" key="9">
    <source>
        <dbReference type="Pfam" id="PF12697"/>
    </source>
</evidence>
<reference evidence="10" key="2">
    <citation type="journal article" date="2022" name="Microbiol. Resour. Announc.">
        <title>Whole-Genome Sequence of Entomortierella parvispora E1425, a Mucoromycotan Fungus Associated with Burkholderiaceae-Related Endosymbiotic Bacteria.</title>
        <authorList>
            <person name="Herlambang A."/>
            <person name="Guo Y."/>
            <person name="Takashima Y."/>
            <person name="Narisawa K."/>
            <person name="Ohta H."/>
            <person name="Nishizawa T."/>
        </authorList>
    </citation>
    <scope>NUCLEOTIDE SEQUENCE</scope>
    <source>
        <strain evidence="10">E1425</strain>
    </source>
</reference>
<evidence type="ECO:0000256" key="7">
    <source>
        <dbReference type="PIRSR" id="PIRSR022950-1"/>
    </source>
</evidence>
<protein>
    <recommendedName>
        <fullName evidence="2 6">Protein phosphatase methylesterase 1</fullName>
        <shortName evidence="6">PME-1</shortName>
        <ecNumber evidence="6">3.1.1.-</ecNumber>
    </recommendedName>
</protein>
<dbReference type="EC" id="3.1.1.-" evidence="6"/>
<keyword evidence="11" id="KW-1185">Reference proteome</keyword>
<keyword evidence="3 6" id="KW-0719">Serine esterase</keyword>
<dbReference type="PIRSF" id="PIRSF022950">
    <property type="entry name" value="PPase_methylesterase_euk"/>
    <property type="match status" value="1"/>
</dbReference>
<proteinExistence type="inferred from homology"/>
<organism evidence="10 11">
    <name type="scientific">Entomortierella parvispora</name>
    <dbReference type="NCBI Taxonomy" id="205924"/>
    <lineage>
        <taxon>Eukaryota</taxon>
        <taxon>Fungi</taxon>
        <taxon>Fungi incertae sedis</taxon>
        <taxon>Mucoromycota</taxon>
        <taxon>Mortierellomycotina</taxon>
        <taxon>Mortierellomycetes</taxon>
        <taxon>Mortierellales</taxon>
        <taxon>Mortierellaceae</taxon>
        <taxon>Entomortierella</taxon>
    </lineage>
</organism>